<name>A0AAP0E7U1_9MAGN</name>
<organism evidence="1 2">
    <name type="scientific">Stephania yunnanensis</name>
    <dbReference type="NCBI Taxonomy" id="152371"/>
    <lineage>
        <taxon>Eukaryota</taxon>
        <taxon>Viridiplantae</taxon>
        <taxon>Streptophyta</taxon>
        <taxon>Embryophyta</taxon>
        <taxon>Tracheophyta</taxon>
        <taxon>Spermatophyta</taxon>
        <taxon>Magnoliopsida</taxon>
        <taxon>Ranunculales</taxon>
        <taxon>Menispermaceae</taxon>
        <taxon>Menispermoideae</taxon>
        <taxon>Cissampelideae</taxon>
        <taxon>Stephania</taxon>
    </lineage>
</organism>
<evidence type="ECO:0000313" key="1">
    <source>
        <dbReference type="EMBL" id="KAK9086960.1"/>
    </source>
</evidence>
<evidence type="ECO:0000313" key="2">
    <source>
        <dbReference type="Proteomes" id="UP001420932"/>
    </source>
</evidence>
<protein>
    <submittedName>
        <fullName evidence="1">Uncharacterized protein</fullName>
    </submittedName>
</protein>
<dbReference type="EMBL" id="JBBNAF010000013">
    <property type="protein sequence ID" value="KAK9086960.1"/>
    <property type="molecule type" value="Genomic_DNA"/>
</dbReference>
<proteinExistence type="predicted"/>
<dbReference type="Proteomes" id="UP001420932">
    <property type="component" value="Unassembled WGS sequence"/>
</dbReference>
<comment type="caution">
    <text evidence="1">The sequence shown here is derived from an EMBL/GenBank/DDBJ whole genome shotgun (WGS) entry which is preliminary data.</text>
</comment>
<accession>A0AAP0E7U1</accession>
<dbReference type="AlphaFoldDB" id="A0AAP0E7U1"/>
<reference evidence="1 2" key="1">
    <citation type="submission" date="2024-01" db="EMBL/GenBank/DDBJ databases">
        <title>Genome assemblies of Stephania.</title>
        <authorList>
            <person name="Yang L."/>
        </authorList>
    </citation>
    <scope>NUCLEOTIDE SEQUENCE [LARGE SCALE GENOMIC DNA]</scope>
    <source>
        <strain evidence="1">YNDBR</strain>
        <tissue evidence="1">Leaf</tissue>
    </source>
</reference>
<keyword evidence="2" id="KW-1185">Reference proteome</keyword>
<gene>
    <name evidence="1" type="ORF">Syun_029354</name>
</gene>
<sequence length="56" mass="6691">MMKDNPKQKNKDIEFTTTLATIDITYSTKECLKTRRLDFEYFNSVDVNVRPLFEKL</sequence>